<evidence type="ECO:0000313" key="9">
    <source>
        <dbReference type="EMBL" id="CAH1973594.1"/>
    </source>
</evidence>
<keyword evidence="5" id="KW-0479">Metal-binding</keyword>
<dbReference type="GO" id="GO:0005634">
    <property type="term" value="C:nucleus"/>
    <property type="evidence" value="ECO:0007669"/>
    <property type="project" value="UniProtKB-SubCell"/>
</dbReference>
<evidence type="ECO:0000256" key="3">
    <source>
        <dbReference type="ARBA" id="ARBA00006958"/>
    </source>
</evidence>
<keyword evidence="4" id="KW-0540">Nuclease</keyword>
<dbReference type="InterPro" id="IPR045249">
    <property type="entry name" value="HARBI1-like"/>
</dbReference>
<dbReference type="Proteomes" id="UP001152888">
    <property type="component" value="Unassembled WGS sequence"/>
</dbReference>
<evidence type="ECO:0000256" key="4">
    <source>
        <dbReference type="ARBA" id="ARBA00022722"/>
    </source>
</evidence>
<accession>A0A9P0KG87</accession>
<comment type="similarity">
    <text evidence="3">Belongs to the HARBI1 family.</text>
</comment>
<dbReference type="InterPro" id="IPR027806">
    <property type="entry name" value="HARBI1_dom"/>
</dbReference>
<protein>
    <recommendedName>
        <fullName evidence="8">DDE Tnp4 domain-containing protein</fullName>
    </recommendedName>
</protein>
<sequence>MEKGLKDATCTGTAELERVGVTVNGLIMDTWLINVSDIGDMEWKVLILRKVDEVTFKKQDEAHHFQRMYHMSLLPPVPSSTEEWKEISKRFEEVWNFPHCVGAVDGKHVLLQAPMKSGSDFFNYKSQYSIVLMAVVDVDYNFTFVDIGCQGRISDGGVFKRCDLYQKIANGTLNFPQNSPLPGRTKQTPYVLIGDAVFPLCDYLIKPYSGNHERGSMKRIFNYRLSRARRVVENAFGIASSVFRVLRKPMLLEPEKAQLIVMTIVCLHNFLRKSRTSRNVYTPPGSLDEEVNGHIVPGSAGLEFGFNASHI</sequence>
<comment type="subcellular location">
    <subcellularLocation>
        <location evidence="2">Nucleus</location>
    </subcellularLocation>
</comment>
<dbReference type="GO" id="GO:0004518">
    <property type="term" value="F:nuclease activity"/>
    <property type="evidence" value="ECO:0007669"/>
    <property type="project" value="UniProtKB-KW"/>
</dbReference>
<evidence type="ECO:0000313" key="10">
    <source>
        <dbReference type="Proteomes" id="UP001152888"/>
    </source>
</evidence>
<comment type="caution">
    <text evidence="9">The sequence shown here is derived from an EMBL/GenBank/DDBJ whole genome shotgun (WGS) entry which is preliminary data.</text>
</comment>
<dbReference type="PANTHER" id="PTHR22930:SF269">
    <property type="entry name" value="NUCLEASE HARBI1-LIKE PROTEIN"/>
    <property type="match status" value="1"/>
</dbReference>
<dbReference type="GO" id="GO:0016787">
    <property type="term" value="F:hydrolase activity"/>
    <property type="evidence" value="ECO:0007669"/>
    <property type="project" value="UniProtKB-KW"/>
</dbReference>
<reference evidence="9" key="1">
    <citation type="submission" date="2022-03" db="EMBL/GenBank/DDBJ databases">
        <authorList>
            <person name="Sayadi A."/>
        </authorList>
    </citation>
    <scope>NUCLEOTIDE SEQUENCE</scope>
</reference>
<evidence type="ECO:0000256" key="6">
    <source>
        <dbReference type="ARBA" id="ARBA00022801"/>
    </source>
</evidence>
<keyword evidence="10" id="KW-1185">Reference proteome</keyword>
<dbReference type="PANTHER" id="PTHR22930">
    <property type="match status" value="1"/>
</dbReference>
<evidence type="ECO:0000256" key="7">
    <source>
        <dbReference type="ARBA" id="ARBA00023242"/>
    </source>
</evidence>
<dbReference type="AlphaFoldDB" id="A0A9P0KG87"/>
<dbReference type="OrthoDB" id="1912480at2759"/>
<evidence type="ECO:0000256" key="1">
    <source>
        <dbReference type="ARBA" id="ARBA00001968"/>
    </source>
</evidence>
<name>A0A9P0KG87_ACAOB</name>
<dbReference type="EMBL" id="CAKOFQ010006811">
    <property type="protein sequence ID" value="CAH1973594.1"/>
    <property type="molecule type" value="Genomic_DNA"/>
</dbReference>
<proteinExistence type="inferred from homology"/>
<keyword evidence="7" id="KW-0539">Nucleus</keyword>
<dbReference type="Pfam" id="PF13359">
    <property type="entry name" value="DDE_Tnp_4"/>
    <property type="match status" value="1"/>
</dbReference>
<comment type="cofactor">
    <cofactor evidence="1">
        <name>a divalent metal cation</name>
        <dbReference type="ChEBI" id="CHEBI:60240"/>
    </cofactor>
</comment>
<keyword evidence="6" id="KW-0378">Hydrolase</keyword>
<feature type="domain" description="DDE Tnp4" evidence="8">
    <location>
        <begin position="104"/>
        <end position="269"/>
    </location>
</feature>
<evidence type="ECO:0000256" key="5">
    <source>
        <dbReference type="ARBA" id="ARBA00022723"/>
    </source>
</evidence>
<dbReference type="GO" id="GO:0046872">
    <property type="term" value="F:metal ion binding"/>
    <property type="evidence" value="ECO:0007669"/>
    <property type="project" value="UniProtKB-KW"/>
</dbReference>
<gene>
    <name evidence="9" type="ORF">ACAOBT_LOCUS10642</name>
</gene>
<evidence type="ECO:0000259" key="8">
    <source>
        <dbReference type="Pfam" id="PF13359"/>
    </source>
</evidence>
<organism evidence="9 10">
    <name type="scientific">Acanthoscelides obtectus</name>
    <name type="common">Bean weevil</name>
    <name type="synonym">Bruchus obtectus</name>
    <dbReference type="NCBI Taxonomy" id="200917"/>
    <lineage>
        <taxon>Eukaryota</taxon>
        <taxon>Metazoa</taxon>
        <taxon>Ecdysozoa</taxon>
        <taxon>Arthropoda</taxon>
        <taxon>Hexapoda</taxon>
        <taxon>Insecta</taxon>
        <taxon>Pterygota</taxon>
        <taxon>Neoptera</taxon>
        <taxon>Endopterygota</taxon>
        <taxon>Coleoptera</taxon>
        <taxon>Polyphaga</taxon>
        <taxon>Cucujiformia</taxon>
        <taxon>Chrysomeloidea</taxon>
        <taxon>Chrysomelidae</taxon>
        <taxon>Bruchinae</taxon>
        <taxon>Bruchini</taxon>
        <taxon>Acanthoscelides</taxon>
    </lineage>
</organism>
<evidence type="ECO:0000256" key="2">
    <source>
        <dbReference type="ARBA" id="ARBA00004123"/>
    </source>
</evidence>